<evidence type="ECO:0000256" key="3">
    <source>
        <dbReference type="ARBA" id="ARBA00022741"/>
    </source>
</evidence>
<gene>
    <name evidence="7" type="ORF">CEUR00632_LOCUS9486</name>
</gene>
<dbReference type="Pfam" id="PF00009">
    <property type="entry name" value="GTP_EFTU"/>
    <property type="match status" value="1"/>
</dbReference>
<sequence length="671" mass="71353">MGRPEPSVMSHHHKHKHGGLHHGYAAGRDAASWVEGINLLDDDGGDGNPSLKMDASADAQHAGECSDTASLLTPHGDASIHVPSGSAACPGADDWRTMMQHALELAAPELEEVREVVLELGTPDGHGPAALTREQLEECLKMVADDAEARGAASSVLRGPRQVEGRGAAPGAEPGFAADVLVRKLAPVAKGDPPPPEVRVAVIGNVDSGKSTMVGVLTRSMLDDGRGLARSKVFKFAHEEATGRTSSIGQHTLCLDAGGAILNDGLFRNQTCGKYIGRAAKVITLVDLAGHEKYFRTTAYGLTGHMPDYACLMIGANMGVVGMCKEHLGVALALKVPAFFVVTKVDIAPQHILKQTVQNLMTVLKKPGVSKKPYLVRTPDDALLCARNMHADSLAPIFLTSAVTGTGLELVRLFYNLLPQRHRWAEKQREPAEFVIDETFSVPGVGTVVAGTVKRGVIAPNASLLLGPDPGDAGFHAVSVKSIHYKRLPVQRVVAGQTAAMCLRKVSRTQVRKGMALVDERIKPKASWEFNADIAILTHSTTITPRYQAVIHCEIIRQAARVVAMDRERLRSGDRACVRFRFIQRPEYITPNARFVFREGRTKGIGVVMETEHEFHKPGADLTGGAARTSGAAAAAAAVTAAAAAAAPARKDKDDGDQCAGSRDQAGGSSV</sequence>
<dbReference type="PROSITE" id="PS51722">
    <property type="entry name" value="G_TR_2"/>
    <property type="match status" value="1"/>
</dbReference>
<dbReference type="GO" id="GO:0003924">
    <property type="term" value="F:GTPase activity"/>
    <property type="evidence" value="ECO:0007669"/>
    <property type="project" value="InterPro"/>
</dbReference>
<dbReference type="CDD" id="cd03708">
    <property type="entry name" value="GTPBP_III"/>
    <property type="match status" value="1"/>
</dbReference>
<dbReference type="FunFam" id="3.40.50.300:FF:000091">
    <property type="entry name" value="Probable GTP-binding protein 1"/>
    <property type="match status" value="1"/>
</dbReference>
<dbReference type="PANTHER" id="PTHR43721:SF9">
    <property type="entry name" value="GTP-BINDING PROTEIN 1"/>
    <property type="match status" value="1"/>
</dbReference>
<feature type="region of interest" description="Disordered" evidence="5">
    <location>
        <begin position="646"/>
        <end position="671"/>
    </location>
</feature>
<dbReference type="InterPro" id="IPR027417">
    <property type="entry name" value="P-loop_NTPase"/>
</dbReference>
<dbReference type="PANTHER" id="PTHR43721">
    <property type="entry name" value="ELONGATION FACTOR TU-RELATED"/>
    <property type="match status" value="1"/>
</dbReference>
<organism evidence="7">
    <name type="scientific">Chlamydomonas euryale</name>
    <dbReference type="NCBI Taxonomy" id="1486919"/>
    <lineage>
        <taxon>Eukaryota</taxon>
        <taxon>Viridiplantae</taxon>
        <taxon>Chlorophyta</taxon>
        <taxon>core chlorophytes</taxon>
        <taxon>Chlorophyceae</taxon>
        <taxon>CS clade</taxon>
        <taxon>Chlamydomonadales</taxon>
        <taxon>Chlamydomonadaceae</taxon>
        <taxon>Chlamydomonas</taxon>
    </lineage>
</organism>
<protein>
    <recommendedName>
        <fullName evidence="6">Tr-type G domain-containing protein</fullName>
    </recommendedName>
</protein>
<evidence type="ECO:0000259" key="6">
    <source>
        <dbReference type="PROSITE" id="PS51722"/>
    </source>
</evidence>
<keyword evidence="4" id="KW-0342">GTP-binding</keyword>
<accession>A0A7R9YUV4</accession>
<dbReference type="Gene3D" id="3.40.50.300">
    <property type="entry name" value="P-loop containing nucleotide triphosphate hydrolases"/>
    <property type="match status" value="1"/>
</dbReference>
<dbReference type="InterPro" id="IPR000795">
    <property type="entry name" value="T_Tr_GTP-bd_dom"/>
</dbReference>
<dbReference type="GO" id="GO:0003746">
    <property type="term" value="F:translation elongation factor activity"/>
    <property type="evidence" value="ECO:0007669"/>
    <property type="project" value="TreeGrafter"/>
</dbReference>
<dbReference type="GO" id="GO:0005525">
    <property type="term" value="F:GTP binding"/>
    <property type="evidence" value="ECO:0007669"/>
    <property type="project" value="UniProtKB-KW"/>
</dbReference>
<evidence type="ECO:0000256" key="2">
    <source>
        <dbReference type="ARBA" id="ARBA00007249"/>
    </source>
</evidence>
<evidence type="ECO:0000256" key="5">
    <source>
        <dbReference type="SAM" id="MobiDB-lite"/>
    </source>
</evidence>
<evidence type="ECO:0000256" key="4">
    <source>
        <dbReference type="ARBA" id="ARBA00023134"/>
    </source>
</evidence>
<comment type="function">
    <text evidence="1">This protein promotes the GTP-dependent binding of aminoacyl-tRNA to the A-site of ribosomes during protein biosynthesis.</text>
</comment>
<dbReference type="SUPFAM" id="SSF50465">
    <property type="entry name" value="EF-Tu/eEF-1alpha/eIF2-gamma C-terminal domain"/>
    <property type="match status" value="1"/>
</dbReference>
<dbReference type="InterPro" id="IPR035531">
    <property type="entry name" value="GTPBP1-like"/>
</dbReference>
<name>A0A7R9YUV4_9CHLO</name>
<evidence type="ECO:0000256" key="1">
    <source>
        <dbReference type="ARBA" id="ARBA00003982"/>
    </source>
</evidence>
<dbReference type="AlphaFoldDB" id="A0A7R9YUV4"/>
<dbReference type="SUPFAM" id="SSF52540">
    <property type="entry name" value="P-loop containing nucleoside triphosphate hydrolases"/>
    <property type="match status" value="1"/>
</dbReference>
<dbReference type="CDD" id="cd03694">
    <property type="entry name" value="GTPBP_II"/>
    <property type="match status" value="1"/>
</dbReference>
<dbReference type="InterPro" id="IPR050055">
    <property type="entry name" value="EF-Tu_GTPase"/>
</dbReference>
<proteinExistence type="inferred from homology"/>
<dbReference type="CDD" id="cd04165">
    <property type="entry name" value="GTPBP1_like"/>
    <property type="match status" value="1"/>
</dbReference>
<dbReference type="FunFam" id="2.40.30.10:FF:000014">
    <property type="entry name" value="Probable GTP-binding protein 1"/>
    <property type="match status" value="1"/>
</dbReference>
<keyword evidence="3" id="KW-0547">Nucleotide-binding</keyword>
<feature type="compositionally biased region" description="Basic residues" evidence="5">
    <location>
        <begin position="10"/>
        <end position="20"/>
    </location>
</feature>
<dbReference type="EMBL" id="HBEC01020296">
    <property type="protein sequence ID" value="CAD8289447.1"/>
    <property type="molecule type" value="Transcribed_RNA"/>
</dbReference>
<feature type="region of interest" description="Disordered" evidence="5">
    <location>
        <begin position="1"/>
        <end position="23"/>
    </location>
</feature>
<dbReference type="SUPFAM" id="SSF50447">
    <property type="entry name" value="Translation proteins"/>
    <property type="match status" value="1"/>
</dbReference>
<evidence type="ECO:0000313" key="7">
    <source>
        <dbReference type="EMBL" id="CAD8289447.1"/>
    </source>
</evidence>
<feature type="domain" description="Tr-type G" evidence="6">
    <location>
        <begin position="195"/>
        <end position="423"/>
    </location>
</feature>
<reference evidence="7" key="1">
    <citation type="submission" date="2021-01" db="EMBL/GenBank/DDBJ databases">
        <authorList>
            <person name="Corre E."/>
            <person name="Pelletier E."/>
            <person name="Niang G."/>
            <person name="Scheremetjew M."/>
            <person name="Finn R."/>
            <person name="Kale V."/>
            <person name="Holt S."/>
            <person name="Cochrane G."/>
            <person name="Meng A."/>
            <person name="Brown T."/>
            <person name="Cohen L."/>
        </authorList>
    </citation>
    <scope>NUCLEOTIDE SEQUENCE</scope>
    <source>
        <strain evidence="7">CCMP219</strain>
    </source>
</reference>
<dbReference type="Gene3D" id="2.40.30.10">
    <property type="entry name" value="Translation factors"/>
    <property type="match status" value="2"/>
</dbReference>
<comment type="similarity">
    <text evidence="2">Belongs to the TRAFAC class translation factor GTPase superfamily. Classic translation factor GTPase family. EF-Tu/EF-1A subfamily.</text>
</comment>
<dbReference type="InterPro" id="IPR009000">
    <property type="entry name" value="Transl_B-barrel_sf"/>
</dbReference>
<dbReference type="InterPro" id="IPR009001">
    <property type="entry name" value="Transl_elong_EF1A/Init_IF2_C"/>
</dbReference>